<reference evidence="1 2" key="1">
    <citation type="journal article" date="2023" name="J. Hered.">
        <title>Chromosome-level genome of the wood stork (Mycteria americana) provides insight into avian chromosome evolution.</title>
        <authorList>
            <person name="Flamio R. Jr."/>
            <person name="Ramstad K.M."/>
        </authorList>
    </citation>
    <scope>NUCLEOTIDE SEQUENCE [LARGE SCALE GENOMIC DNA]</scope>
    <source>
        <strain evidence="1">JAX WOST 10</strain>
    </source>
</reference>
<dbReference type="AlphaFoldDB" id="A0AAN7N778"/>
<accession>A0AAN7N778</accession>
<evidence type="ECO:0000313" key="2">
    <source>
        <dbReference type="Proteomes" id="UP001333110"/>
    </source>
</evidence>
<organism evidence="1 2">
    <name type="scientific">Mycteria americana</name>
    <name type="common">Wood stork</name>
    <dbReference type="NCBI Taxonomy" id="33587"/>
    <lineage>
        <taxon>Eukaryota</taxon>
        <taxon>Metazoa</taxon>
        <taxon>Chordata</taxon>
        <taxon>Craniata</taxon>
        <taxon>Vertebrata</taxon>
        <taxon>Euteleostomi</taxon>
        <taxon>Archelosauria</taxon>
        <taxon>Archosauria</taxon>
        <taxon>Dinosauria</taxon>
        <taxon>Saurischia</taxon>
        <taxon>Theropoda</taxon>
        <taxon>Coelurosauria</taxon>
        <taxon>Aves</taxon>
        <taxon>Neognathae</taxon>
        <taxon>Neoaves</taxon>
        <taxon>Aequornithes</taxon>
        <taxon>Ciconiiformes</taxon>
        <taxon>Ciconiidae</taxon>
        <taxon>Mycteria</taxon>
    </lineage>
</organism>
<proteinExistence type="predicted"/>
<sequence length="126" mass="14322">MKCSAKGVKLSSGSVPIKDGSSITVFIRKMLVSSVQITSDLLMPAINSMLYTSAGLRCCHLLGGCREDGASLFSEVHSNRTRGNRHESELGKFHLNYKGKELFYHEVVKHWNRDPEKLWDLHPWRY</sequence>
<name>A0AAN7N778_MYCAM</name>
<gene>
    <name evidence="1" type="ORF">QYF61_009458</name>
</gene>
<evidence type="ECO:0000313" key="1">
    <source>
        <dbReference type="EMBL" id="KAK4820992.1"/>
    </source>
</evidence>
<comment type="caution">
    <text evidence="1">The sequence shown here is derived from an EMBL/GenBank/DDBJ whole genome shotgun (WGS) entry which is preliminary data.</text>
</comment>
<dbReference type="EMBL" id="JAUNZN010000005">
    <property type="protein sequence ID" value="KAK4820992.1"/>
    <property type="molecule type" value="Genomic_DNA"/>
</dbReference>
<keyword evidence="2" id="KW-1185">Reference proteome</keyword>
<dbReference type="Proteomes" id="UP001333110">
    <property type="component" value="Unassembled WGS sequence"/>
</dbReference>
<protein>
    <submittedName>
        <fullName evidence="1">Uncharacterized protein</fullName>
    </submittedName>
</protein>